<dbReference type="EMBL" id="JANBUJ010002275">
    <property type="protein sequence ID" value="KAJ2764642.1"/>
    <property type="molecule type" value="Genomic_DNA"/>
</dbReference>
<comment type="caution">
    <text evidence="1">The sequence shown here is derived from an EMBL/GenBank/DDBJ whole genome shotgun (WGS) entry which is preliminary data.</text>
</comment>
<organism evidence="1 2">
    <name type="scientific">Coemansia nantahalensis</name>
    <dbReference type="NCBI Taxonomy" id="2789366"/>
    <lineage>
        <taxon>Eukaryota</taxon>
        <taxon>Fungi</taxon>
        <taxon>Fungi incertae sedis</taxon>
        <taxon>Zoopagomycota</taxon>
        <taxon>Kickxellomycotina</taxon>
        <taxon>Kickxellomycetes</taxon>
        <taxon>Kickxellales</taxon>
        <taxon>Kickxellaceae</taxon>
        <taxon>Coemansia</taxon>
    </lineage>
</organism>
<dbReference type="Proteomes" id="UP001140234">
    <property type="component" value="Unassembled WGS sequence"/>
</dbReference>
<evidence type="ECO:0000313" key="2">
    <source>
        <dbReference type="Proteomes" id="UP001140234"/>
    </source>
</evidence>
<proteinExistence type="predicted"/>
<reference evidence="1" key="1">
    <citation type="submission" date="2022-07" db="EMBL/GenBank/DDBJ databases">
        <title>Phylogenomic reconstructions and comparative analyses of Kickxellomycotina fungi.</title>
        <authorList>
            <person name="Reynolds N.K."/>
            <person name="Stajich J.E."/>
            <person name="Barry K."/>
            <person name="Grigoriev I.V."/>
            <person name="Crous P."/>
            <person name="Smith M.E."/>
        </authorList>
    </citation>
    <scope>NUCLEOTIDE SEQUENCE</scope>
    <source>
        <strain evidence="1">CBS 109366</strain>
    </source>
</reference>
<accession>A0ACC1JPH0</accession>
<sequence>MAEIHLGCAAKGECPGCRFTPQQVLAELLKAGMGMCGFVLRRGHPESDAQDSVDDSFPPEMAPRFARLLQVALDVVRTLPLADGHLAAPAVQAVHIAMNFSTVRPAEIEQLWFPRDDPWRYVDPLFSCLAGVLDHAVGSDEAASLADTIDGYQFEFPPLAMAVARLVTDHARVRERLFQQVYPDNTVDYTVLPEERGGLSAKLVRLMRIPQGGLLPTAAGDLLLALLGHDIKGFVMAVGYGNAAGYMVARGIPIPQDIVDQVRSSVDASAMVDPVTGRRLDRADVERELAAMTDEEKEREAERLFVLFERLNKTGVVKVANPVRVAAECGRLEEPDGSSSK</sequence>
<evidence type="ECO:0000313" key="1">
    <source>
        <dbReference type="EMBL" id="KAJ2764642.1"/>
    </source>
</evidence>
<protein>
    <submittedName>
        <fullName evidence="1">Uncharacterized protein</fullName>
    </submittedName>
</protein>
<name>A0ACC1JPH0_9FUNG</name>
<keyword evidence="2" id="KW-1185">Reference proteome</keyword>
<gene>
    <name evidence="1" type="ORF">IWQ57_005090</name>
</gene>